<evidence type="ECO:0000313" key="3">
    <source>
        <dbReference type="Proteomes" id="UP001596957"/>
    </source>
</evidence>
<protein>
    <submittedName>
        <fullName evidence="2">Uncharacterized protein</fullName>
    </submittedName>
</protein>
<comment type="caution">
    <text evidence="2">The sequence shown here is derived from an EMBL/GenBank/DDBJ whole genome shotgun (WGS) entry which is preliminary data.</text>
</comment>
<sequence length="146" mass="15883">MPEGDAQAEALGKDRLSGAGASEKKCLDPGLAGNPTNYVHLPATLLSFQGVEIWGEQLDGLNDEEYEVPCPVCGSENFIAFGRYGFFSTTDGMYMKPTTARKVPLRPQAPAALDGLAQRLHVDHRLFESSADPLVLEGVWQFRVSQ</sequence>
<reference evidence="3" key="1">
    <citation type="journal article" date="2019" name="Int. J. Syst. Evol. Microbiol.">
        <title>The Global Catalogue of Microorganisms (GCM) 10K type strain sequencing project: providing services to taxonomists for standard genome sequencing and annotation.</title>
        <authorList>
            <consortium name="The Broad Institute Genomics Platform"/>
            <consortium name="The Broad Institute Genome Sequencing Center for Infectious Disease"/>
            <person name="Wu L."/>
            <person name="Ma J."/>
        </authorList>
    </citation>
    <scope>NUCLEOTIDE SEQUENCE [LARGE SCALE GENOMIC DNA]</scope>
    <source>
        <strain evidence="3">CGMCC 4.7198</strain>
    </source>
</reference>
<dbReference type="RefSeq" id="WP_381260565.1">
    <property type="nucleotide sequence ID" value="NZ_JBHTBI010000043.1"/>
</dbReference>
<gene>
    <name evidence="2" type="ORF">ACFQZP_06080</name>
</gene>
<accession>A0ABW2VEU2</accession>
<dbReference type="Proteomes" id="UP001596957">
    <property type="component" value="Unassembled WGS sequence"/>
</dbReference>
<feature type="compositionally biased region" description="Basic and acidic residues" evidence="1">
    <location>
        <begin position="11"/>
        <end position="21"/>
    </location>
</feature>
<name>A0ABW2VEU2_9ACTN</name>
<feature type="region of interest" description="Disordered" evidence="1">
    <location>
        <begin position="1"/>
        <end position="21"/>
    </location>
</feature>
<organism evidence="2 3">
    <name type="scientific">Streptomyces lutosisoli</name>
    <dbReference type="NCBI Taxonomy" id="2665721"/>
    <lineage>
        <taxon>Bacteria</taxon>
        <taxon>Bacillati</taxon>
        <taxon>Actinomycetota</taxon>
        <taxon>Actinomycetes</taxon>
        <taxon>Kitasatosporales</taxon>
        <taxon>Streptomycetaceae</taxon>
        <taxon>Streptomyces</taxon>
    </lineage>
</organism>
<evidence type="ECO:0000256" key="1">
    <source>
        <dbReference type="SAM" id="MobiDB-lite"/>
    </source>
</evidence>
<keyword evidence="3" id="KW-1185">Reference proteome</keyword>
<dbReference type="EMBL" id="JBHTEC010000001">
    <property type="protein sequence ID" value="MFD0281242.1"/>
    <property type="molecule type" value="Genomic_DNA"/>
</dbReference>
<evidence type="ECO:0000313" key="2">
    <source>
        <dbReference type="EMBL" id="MFD0281242.1"/>
    </source>
</evidence>
<proteinExistence type="predicted"/>